<dbReference type="SUPFAM" id="SSF57535">
    <property type="entry name" value="Complement control module/SCR domain"/>
    <property type="match status" value="1"/>
</dbReference>
<accession>A0A060Z183</accession>
<dbReference type="InterPro" id="IPR043555">
    <property type="entry name" value="SRPX-like"/>
</dbReference>
<protein>
    <recommendedName>
        <fullName evidence="9">HYR domain-containing protein</fullName>
    </recommendedName>
</protein>
<evidence type="ECO:0000313" key="7">
    <source>
        <dbReference type="EMBL" id="CDQ95509.1"/>
    </source>
</evidence>
<dbReference type="InterPro" id="IPR003410">
    <property type="entry name" value="HYR_dom"/>
</dbReference>
<keyword evidence="4" id="KW-1133">Transmembrane helix</keyword>
<reference evidence="7" key="2">
    <citation type="submission" date="2014-03" db="EMBL/GenBank/DDBJ databases">
        <authorList>
            <person name="Genoscope - CEA"/>
        </authorList>
    </citation>
    <scope>NUCLEOTIDE SEQUENCE</scope>
</reference>
<dbReference type="STRING" id="8022.A0A060Z183"/>
<comment type="caution">
    <text evidence="3">Lacks conserved residue(s) required for the propagation of feature annotation.</text>
</comment>
<dbReference type="PROSITE" id="PS50825">
    <property type="entry name" value="HYR"/>
    <property type="match status" value="1"/>
</dbReference>
<dbReference type="EMBL" id="FR921419">
    <property type="protein sequence ID" value="CDQ95509.1"/>
    <property type="molecule type" value="Genomic_DNA"/>
</dbReference>
<keyword evidence="4" id="KW-0812">Transmembrane</keyword>
<evidence type="ECO:0000256" key="4">
    <source>
        <dbReference type="SAM" id="Phobius"/>
    </source>
</evidence>
<dbReference type="InterPro" id="IPR035976">
    <property type="entry name" value="Sushi/SCR/CCP_sf"/>
</dbReference>
<evidence type="ECO:0000256" key="1">
    <source>
        <dbReference type="ARBA" id="ARBA00022737"/>
    </source>
</evidence>
<dbReference type="Proteomes" id="UP000193380">
    <property type="component" value="Unassembled WGS sequence"/>
</dbReference>
<evidence type="ECO:0000313" key="8">
    <source>
        <dbReference type="Proteomes" id="UP000193380"/>
    </source>
</evidence>
<evidence type="ECO:0008006" key="9">
    <source>
        <dbReference type="Google" id="ProtNLM"/>
    </source>
</evidence>
<reference evidence="7" key="1">
    <citation type="journal article" date="2014" name="Nat. Commun.">
        <title>The rainbow trout genome provides novel insights into evolution after whole-genome duplication in vertebrates.</title>
        <authorList>
            <person name="Berthelot C."/>
            <person name="Brunet F."/>
            <person name="Chalopin D."/>
            <person name="Juanchich A."/>
            <person name="Bernard M."/>
            <person name="Noel B."/>
            <person name="Bento P."/>
            <person name="Da Silva C."/>
            <person name="Labadie K."/>
            <person name="Alberti A."/>
            <person name="Aury J.M."/>
            <person name="Louis A."/>
            <person name="Dehais P."/>
            <person name="Bardou P."/>
            <person name="Montfort J."/>
            <person name="Klopp C."/>
            <person name="Cabau C."/>
            <person name="Gaspin C."/>
            <person name="Thorgaard G.H."/>
            <person name="Boussaha M."/>
            <person name="Quillet E."/>
            <person name="Guyomard R."/>
            <person name="Galiana D."/>
            <person name="Bobe J."/>
            <person name="Volff J.N."/>
            <person name="Genet C."/>
            <person name="Wincker P."/>
            <person name="Jaillon O."/>
            <person name="Roest Crollius H."/>
            <person name="Guiguen Y."/>
        </authorList>
    </citation>
    <scope>NUCLEOTIDE SEQUENCE [LARGE SCALE GENOMIC DNA]</scope>
</reference>
<evidence type="ECO:0000256" key="3">
    <source>
        <dbReference type="PROSITE-ProRule" id="PRU00302"/>
    </source>
</evidence>
<evidence type="ECO:0000259" key="5">
    <source>
        <dbReference type="PROSITE" id="PS50825"/>
    </source>
</evidence>
<feature type="domain" description="Sushi" evidence="6">
    <location>
        <begin position="106"/>
        <end position="169"/>
    </location>
</feature>
<dbReference type="PANTHER" id="PTHR46343">
    <property type="entry name" value="HYR DOMAIN-CONTAINING PROTEIN"/>
    <property type="match status" value="1"/>
</dbReference>
<dbReference type="PROSITE" id="PS50923">
    <property type="entry name" value="SUSHI"/>
    <property type="match status" value="1"/>
</dbReference>
<evidence type="ECO:0000256" key="2">
    <source>
        <dbReference type="ARBA" id="ARBA00023157"/>
    </source>
</evidence>
<feature type="transmembrane region" description="Helical" evidence="4">
    <location>
        <begin position="41"/>
        <end position="59"/>
    </location>
</feature>
<dbReference type="AlphaFoldDB" id="A0A060Z183"/>
<keyword evidence="1" id="KW-0677">Repeat</keyword>
<dbReference type="Gene3D" id="2.10.70.10">
    <property type="entry name" value="Complement Module, domain 1"/>
    <property type="match status" value="1"/>
</dbReference>
<evidence type="ECO:0000259" key="6">
    <source>
        <dbReference type="PROSITE" id="PS50923"/>
    </source>
</evidence>
<dbReference type="PaxDb" id="8022-A0A060Z183"/>
<dbReference type="PANTHER" id="PTHR46343:SF2">
    <property type="entry name" value="SUSHI_VON WILLEBRAND FACTOR TYPE A_EGF_PENTRAXIN DOMAIN-CONTAINING 1"/>
    <property type="match status" value="1"/>
</dbReference>
<keyword evidence="4" id="KW-0472">Membrane</keyword>
<feature type="domain" description="HYR" evidence="5">
    <location>
        <begin position="9"/>
        <end position="105"/>
    </location>
</feature>
<organism evidence="7 8">
    <name type="scientific">Oncorhynchus mykiss</name>
    <name type="common">Rainbow trout</name>
    <name type="synonym">Salmo gairdneri</name>
    <dbReference type="NCBI Taxonomy" id="8022"/>
    <lineage>
        <taxon>Eukaryota</taxon>
        <taxon>Metazoa</taxon>
        <taxon>Chordata</taxon>
        <taxon>Craniata</taxon>
        <taxon>Vertebrata</taxon>
        <taxon>Euteleostomi</taxon>
        <taxon>Actinopterygii</taxon>
        <taxon>Neopterygii</taxon>
        <taxon>Teleostei</taxon>
        <taxon>Protacanthopterygii</taxon>
        <taxon>Salmoniformes</taxon>
        <taxon>Salmonidae</taxon>
        <taxon>Salmoninae</taxon>
        <taxon>Oncorhynchus</taxon>
    </lineage>
</organism>
<name>A0A060Z183_ONCMY</name>
<keyword evidence="3" id="KW-0768">Sushi</keyword>
<gene>
    <name evidence="7" type="ORF">GSONMT00028789001</name>
</gene>
<keyword evidence="2" id="KW-1015">Disulfide bond</keyword>
<sequence>PVVLLYSTVSVSRPVVLLYSTVSVSRPVVLLYSTVSVLDQWFYSTLLCLFIVFVCFVPFSGGRLSVSTTHTPGSLFPVGETVVSYTATDQAGNNRTCHLTITVQGSTCEQPFVPVNGEFSCSEEEDGVNCTLYCKDGYSFTQQDVHSYFCANNGVWEPPHSPDRPDCSLNRIANHGIKPFEMLFKASRCGDLDLVKSFTGEFSTKLGDMVRTQESRRMGQ</sequence>
<feature type="non-terminal residue" evidence="7">
    <location>
        <position position="1"/>
    </location>
</feature>
<dbReference type="InterPro" id="IPR000436">
    <property type="entry name" value="Sushi_SCR_CCP_dom"/>
</dbReference>
<proteinExistence type="predicted"/>
<dbReference type="Pfam" id="PF02494">
    <property type="entry name" value="HYR"/>
    <property type="match status" value="1"/>
</dbReference>